<dbReference type="InterPro" id="IPR052895">
    <property type="entry name" value="HetReg/Transcr_Mod"/>
</dbReference>
<dbReference type="OrthoDB" id="3553147at2759"/>
<evidence type="ECO:0008006" key="3">
    <source>
        <dbReference type="Google" id="ProtNLM"/>
    </source>
</evidence>
<keyword evidence="2" id="KW-1185">Reference proteome</keyword>
<dbReference type="PANTHER" id="PTHR24148:SF64">
    <property type="entry name" value="HETEROKARYON INCOMPATIBILITY DOMAIN-CONTAINING PROTEIN"/>
    <property type="match status" value="1"/>
</dbReference>
<proteinExistence type="predicted"/>
<protein>
    <recommendedName>
        <fullName evidence="3">Heterokaryon incompatibility domain-containing protein</fullName>
    </recommendedName>
</protein>
<organism evidence="1 2">
    <name type="scientific">Hyaloscypha variabilis (strain UAMH 11265 / GT02V1 / F)</name>
    <name type="common">Meliniomyces variabilis</name>
    <dbReference type="NCBI Taxonomy" id="1149755"/>
    <lineage>
        <taxon>Eukaryota</taxon>
        <taxon>Fungi</taxon>
        <taxon>Dikarya</taxon>
        <taxon>Ascomycota</taxon>
        <taxon>Pezizomycotina</taxon>
        <taxon>Leotiomycetes</taxon>
        <taxon>Helotiales</taxon>
        <taxon>Hyaloscyphaceae</taxon>
        <taxon>Hyaloscypha</taxon>
        <taxon>Hyaloscypha variabilis</taxon>
    </lineage>
</organism>
<dbReference type="STRING" id="1149755.A0A2J6RGL9"/>
<dbReference type="AlphaFoldDB" id="A0A2J6RGL9"/>
<dbReference type="Proteomes" id="UP000235786">
    <property type="component" value="Unassembled WGS sequence"/>
</dbReference>
<sequence>MYDLRRRNVMLLCNKNKSPTFLSIVQKTRSCKCTDPRDRIYATLGLVVRPPRMEPNYGASIGEVYRELFFEVLRSDGNLSDLTYSGLQGQPQGLLPTWVPHWDHRRPTNSVISSSICEASSKSKPDYVTLADGVLGLTGLKFATVEHIYFCKLVTSSIMGDGIREIAALLEFYESHLEQRWSVNDCAAIARTLTGNEFSDRFHPPNPALQSFGSAREAIQELKDNPSSTRSDCSSALNRYITDATRCLRGRCFFVTEEGYIGLGSGVMKPGDIVTVFLGYHSLMILRAVGSDDEQYQVVGEASCDGFMSGESLMGPLPQGLTLVHHALDRSSAMQEVYKGYFDSKESTLLEEDPRTAHIPLPLGWRRSQPGEFDMIYFVNDETSEKLCIRE</sequence>
<reference evidence="1 2" key="1">
    <citation type="submission" date="2016-04" db="EMBL/GenBank/DDBJ databases">
        <title>A degradative enzymes factory behind the ericoid mycorrhizal symbiosis.</title>
        <authorList>
            <consortium name="DOE Joint Genome Institute"/>
            <person name="Martino E."/>
            <person name="Morin E."/>
            <person name="Grelet G."/>
            <person name="Kuo A."/>
            <person name="Kohler A."/>
            <person name="Daghino S."/>
            <person name="Barry K."/>
            <person name="Choi C."/>
            <person name="Cichocki N."/>
            <person name="Clum A."/>
            <person name="Copeland A."/>
            <person name="Hainaut M."/>
            <person name="Haridas S."/>
            <person name="Labutti K."/>
            <person name="Lindquist E."/>
            <person name="Lipzen A."/>
            <person name="Khouja H.-R."/>
            <person name="Murat C."/>
            <person name="Ohm R."/>
            <person name="Olson A."/>
            <person name="Spatafora J."/>
            <person name="Veneault-Fourrey C."/>
            <person name="Henrissat B."/>
            <person name="Grigoriev I."/>
            <person name="Martin F."/>
            <person name="Perotto S."/>
        </authorList>
    </citation>
    <scope>NUCLEOTIDE SEQUENCE [LARGE SCALE GENOMIC DNA]</scope>
    <source>
        <strain evidence="1 2">F</strain>
    </source>
</reference>
<dbReference type="PANTHER" id="PTHR24148">
    <property type="entry name" value="ANKYRIN REPEAT DOMAIN-CONTAINING PROTEIN 39 HOMOLOG-RELATED"/>
    <property type="match status" value="1"/>
</dbReference>
<dbReference type="EMBL" id="KZ613949">
    <property type="protein sequence ID" value="PMD37661.1"/>
    <property type="molecule type" value="Genomic_DNA"/>
</dbReference>
<evidence type="ECO:0000313" key="1">
    <source>
        <dbReference type="EMBL" id="PMD37661.1"/>
    </source>
</evidence>
<accession>A0A2J6RGL9</accession>
<gene>
    <name evidence="1" type="ORF">L207DRAFT_600242</name>
</gene>
<name>A0A2J6RGL9_HYAVF</name>
<evidence type="ECO:0000313" key="2">
    <source>
        <dbReference type="Proteomes" id="UP000235786"/>
    </source>
</evidence>
<dbReference type="Pfam" id="PF26639">
    <property type="entry name" value="Het-6_barrel"/>
    <property type="match status" value="1"/>
</dbReference>